<sequence length="514" mass="59790">MSLPLGFQSASGQELCLLSTPDSRGLGSRAVLKNEVPTPPVPPRDELLPVTSSPSQHSTTFAESPFRVDRPGRCYLPPAMTDLKLAMDYFSVPMTSFRYFVAPELISSPGLFPIFMDLPPEIHRIIFRFCDTPTLFHLIHTSSYTRQACLDLFWQFRDDNTWYRLEKPFEAFAEENPQLYHCPEFASRVTQVEITLPFGWFDRRREFWGRFQDIFPSAQRVVFYEPCIDRSGRHATISQPPGGVTGAANAIPELVAQAPLNITTLVATPSGDTESNLRYQLWRIQSSEVSLVNDPWRPMRVILPPRRDIRPGILNHFLTSERLGTEALREMYGSDWLKWETYLRYPNAKGIECPNADCNDKFLKEADWKRHLSDHDEPYLRNELNQSMLTYCRNTPADVKAVLDEKQRRIDEAYFIRSTMVEDLVQWYQENGDRGRRQFEETLVQQLKEYGFLTDAEPLNRWGLFFEFVSEWLNDWGDEPGEHEDYEVDTDQEYPQEEISDCVYAGEEYFVYPE</sequence>
<dbReference type="InterPro" id="IPR013087">
    <property type="entry name" value="Znf_C2H2_type"/>
</dbReference>
<evidence type="ECO:0000256" key="1">
    <source>
        <dbReference type="SAM" id="MobiDB-lite"/>
    </source>
</evidence>
<dbReference type="CDD" id="cd09917">
    <property type="entry name" value="F-box_SF"/>
    <property type="match status" value="1"/>
</dbReference>
<dbReference type="Proteomes" id="UP000042958">
    <property type="component" value="Unassembled WGS sequence"/>
</dbReference>
<dbReference type="OrthoDB" id="5397557at2759"/>
<protein>
    <recommendedName>
        <fullName evidence="2">C2H2-type domain-containing protein</fullName>
    </recommendedName>
</protein>
<gene>
    <name evidence="3" type="ORF">PMG11_04904</name>
</gene>
<feature type="region of interest" description="Disordered" evidence="1">
    <location>
        <begin position="33"/>
        <end position="62"/>
    </location>
</feature>
<evidence type="ECO:0000313" key="3">
    <source>
        <dbReference type="EMBL" id="CEO60269.1"/>
    </source>
</evidence>
<dbReference type="AlphaFoldDB" id="A0A0F7VE68"/>
<accession>A0A0F7VE68</accession>
<evidence type="ECO:0000259" key="2">
    <source>
        <dbReference type="PROSITE" id="PS00028"/>
    </source>
</evidence>
<feature type="domain" description="C2H2-type" evidence="2">
    <location>
        <begin position="353"/>
        <end position="375"/>
    </location>
</feature>
<dbReference type="PROSITE" id="PS00028">
    <property type="entry name" value="ZINC_FINGER_C2H2_1"/>
    <property type="match status" value="1"/>
</dbReference>
<organism evidence="3 4">
    <name type="scientific">Penicillium brasilianum</name>
    <dbReference type="NCBI Taxonomy" id="104259"/>
    <lineage>
        <taxon>Eukaryota</taxon>
        <taxon>Fungi</taxon>
        <taxon>Dikarya</taxon>
        <taxon>Ascomycota</taxon>
        <taxon>Pezizomycotina</taxon>
        <taxon>Eurotiomycetes</taxon>
        <taxon>Eurotiomycetidae</taxon>
        <taxon>Eurotiales</taxon>
        <taxon>Aspergillaceae</taxon>
        <taxon>Penicillium</taxon>
    </lineage>
</organism>
<name>A0A0F7VE68_PENBI</name>
<keyword evidence="4" id="KW-1185">Reference proteome</keyword>
<reference evidence="4" key="1">
    <citation type="journal article" date="2015" name="Genome Announc.">
        <title>Draft genome sequence of the fungus Penicillium brasilianum MG11.</title>
        <authorList>
            <person name="Horn F."/>
            <person name="Linde J."/>
            <person name="Mattern D.J."/>
            <person name="Walther G."/>
            <person name="Guthke R."/>
            <person name="Brakhage A.A."/>
            <person name="Valiante V."/>
        </authorList>
    </citation>
    <scope>NUCLEOTIDE SEQUENCE [LARGE SCALE GENOMIC DNA]</scope>
    <source>
        <strain evidence="4">MG11</strain>
    </source>
</reference>
<evidence type="ECO:0000313" key="4">
    <source>
        <dbReference type="Proteomes" id="UP000042958"/>
    </source>
</evidence>
<proteinExistence type="predicted"/>
<dbReference type="EMBL" id="CDHK01000004">
    <property type="protein sequence ID" value="CEO60269.1"/>
    <property type="molecule type" value="Genomic_DNA"/>
</dbReference>
<feature type="compositionally biased region" description="Polar residues" evidence="1">
    <location>
        <begin position="50"/>
        <end position="62"/>
    </location>
</feature>